<keyword evidence="1" id="KW-0472">Membrane</keyword>
<keyword evidence="3" id="KW-1185">Reference proteome</keyword>
<keyword evidence="1" id="KW-1133">Transmembrane helix</keyword>
<gene>
    <name evidence="2" type="ORF">Adu01nite_44920</name>
</gene>
<feature type="transmembrane region" description="Helical" evidence="1">
    <location>
        <begin position="34"/>
        <end position="56"/>
    </location>
</feature>
<name>A0ABQ3YZX3_9ACTN</name>
<proteinExistence type="predicted"/>
<protein>
    <submittedName>
        <fullName evidence="2">Uncharacterized protein</fullName>
    </submittedName>
</protein>
<sequence length="73" mass="7820">MREWNDQVIPFVYWALTAGLLAAGVIALRARLFALAVVAAALCWDNLVIAAGAAAARQSSQGRPVPADERQRT</sequence>
<comment type="caution">
    <text evidence="2">The sequence shown here is derived from an EMBL/GenBank/DDBJ whole genome shotgun (WGS) entry which is preliminary data.</text>
</comment>
<organism evidence="2 3">
    <name type="scientific">Paractinoplanes durhamensis</name>
    <dbReference type="NCBI Taxonomy" id="113563"/>
    <lineage>
        <taxon>Bacteria</taxon>
        <taxon>Bacillati</taxon>
        <taxon>Actinomycetota</taxon>
        <taxon>Actinomycetes</taxon>
        <taxon>Micromonosporales</taxon>
        <taxon>Micromonosporaceae</taxon>
        <taxon>Paractinoplanes</taxon>
    </lineage>
</organism>
<keyword evidence="1" id="KW-0812">Transmembrane</keyword>
<feature type="transmembrane region" description="Helical" evidence="1">
    <location>
        <begin position="12"/>
        <end position="28"/>
    </location>
</feature>
<accession>A0ABQ3YZX3</accession>
<evidence type="ECO:0000313" key="2">
    <source>
        <dbReference type="EMBL" id="GIE03142.1"/>
    </source>
</evidence>
<evidence type="ECO:0000256" key="1">
    <source>
        <dbReference type="SAM" id="Phobius"/>
    </source>
</evidence>
<dbReference type="Proteomes" id="UP000637628">
    <property type="component" value="Unassembled WGS sequence"/>
</dbReference>
<dbReference type="EMBL" id="BOML01000036">
    <property type="protein sequence ID" value="GIE03142.1"/>
    <property type="molecule type" value="Genomic_DNA"/>
</dbReference>
<evidence type="ECO:0000313" key="3">
    <source>
        <dbReference type="Proteomes" id="UP000637628"/>
    </source>
</evidence>
<reference evidence="2 3" key="1">
    <citation type="submission" date="2021-01" db="EMBL/GenBank/DDBJ databases">
        <title>Whole genome shotgun sequence of Actinoplanes durhamensis NBRC 14914.</title>
        <authorList>
            <person name="Komaki H."/>
            <person name="Tamura T."/>
        </authorList>
    </citation>
    <scope>NUCLEOTIDE SEQUENCE [LARGE SCALE GENOMIC DNA]</scope>
    <source>
        <strain evidence="2 3">NBRC 14914</strain>
    </source>
</reference>